<name>A0A2P8FWJ7_9BACT</name>
<proteinExistence type="predicted"/>
<accession>A0A2P8FWJ7</accession>
<reference evidence="2 3" key="1">
    <citation type="submission" date="2018-03" db="EMBL/GenBank/DDBJ databases">
        <title>Genomic Encyclopedia of Archaeal and Bacterial Type Strains, Phase II (KMG-II): from individual species to whole genera.</title>
        <authorList>
            <person name="Goeker M."/>
        </authorList>
    </citation>
    <scope>NUCLEOTIDE SEQUENCE [LARGE SCALE GENOMIC DNA]</scope>
    <source>
        <strain evidence="2 3">DSM 29057</strain>
    </source>
</reference>
<evidence type="ECO:0000313" key="3">
    <source>
        <dbReference type="Proteomes" id="UP000241964"/>
    </source>
</evidence>
<gene>
    <name evidence="2" type="ORF">CLV60_11071</name>
</gene>
<keyword evidence="3" id="KW-1185">Reference proteome</keyword>
<dbReference type="Proteomes" id="UP000241964">
    <property type="component" value="Unassembled WGS sequence"/>
</dbReference>
<evidence type="ECO:0000256" key="1">
    <source>
        <dbReference type="SAM" id="Phobius"/>
    </source>
</evidence>
<organism evidence="2 3">
    <name type="scientific">Dyadobacter jiangsuensis</name>
    <dbReference type="NCBI Taxonomy" id="1591085"/>
    <lineage>
        <taxon>Bacteria</taxon>
        <taxon>Pseudomonadati</taxon>
        <taxon>Bacteroidota</taxon>
        <taxon>Cytophagia</taxon>
        <taxon>Cytophagales</taxon>
        <taxon>Spirosomataceae</taxon>
        <taxon>Dyadobacter</taxon>
    </lineage>
</organism>
<protein>
    <submittedName>
        <fullName evidence="2">Uncharacterized protein</fullName>
    </submittedName>
</protein>
<keyword evidence="1" id="KW-0812">Transmembrane</keyword>
<comment type="caution">
    <text evidence="2">The sequence shown here is derived from an EMBL/GenBank/DDBJ whole genome shotgun (WGS) entry which is preliminary data.</text>
</comment>
<sequence length="48" mass="5592">MNNFFSSFFRIIFAGILGTATVLTTIIMSPFLLMMWIWKKLSDKPPHQ</sequence>
<dbReference type="AlphaFoldDB" id="A0A2P8FWJ7"/>
<keyword evidence="1" id="KW-0472">Membrane</keyword>
<dbReference type="EMBL" id="PYAS01000010">
    <property type="protein sequence ID" value="PSL26093.1"/>
    <property type="molecule type" value="Genomic_DNA"/>
</dbReference>
<keyword evidence="1" id="KW-1133">Transmembrane helix</keyword>
<evidence type="ECO:0000313" key="2">
    <source>
        <dbReference type="EMBL" id="PSL26093.1"/>
    </source>
</evidence>
<feature type="transmembrane region" description="Helical" evidence="1">
    <location>
        <begin position="12"/>
        <end position="38"/>
    </location>
</feature>